<accession>A0A6G1HWS6</accession>
<organism evidence="2 3">
    <name type="scientific">Trichodelitschia bisporula</name>
    <dbReference type="NCBI Taxonomy" id="703511"/>
    <lineage>
        <taxon>Eukaryota</taxon>
        <taxon>Fungi</taxon>
        <taxon>Dikarya</taxon>
        <taxon>Ascomycota</taxon>
        <taxon>Pezizomycotina</taxon>
        <taxon>Dothideomycetes</taxon>
        <taxon>Dothideomycetes incertae sedis</taxon>
        <taxon>Phaeotrichales</taxon>
        <taxon>Phaeotrichaceae</taxon>
        <taxon>Trichodelitschia</taxon>
    </lineage>
</organism>
<protein>
    <submittedName>
        <fullName evidence="2">Uncharacterized protein</fullName>
    </submittedName>
</protein>
<dbReference type="EMBL" id="ML996695">
    <property type="protein sequence ID" value="KAF2400462.1"/>
    <property type="molecule type" value="Genomic_DNA"/>
</dbReference>
<evidence type="ECO:0000256" key="1">
    <source>
        <dbReference type="SAM" id="MobiDB-lite"/>
    </source>
</evidence>
<name>A0A6G1HWS6_9PEZI</name>
<reference evidence="2" key="1">
    <citation type="journal article" date="2020" name="Stud. Mycol.">
        <title>101 Dothideomycetes genomes: a test case for predicting lifestyles and emergence of pathogens.</title>
        <authorList>
            <person name="Haridas S."/>
            <person name="Albert R."/>
            <person name="Binder M."/>
            <person name="Bloem J."/>
            <person name="Labutti K."/>
            <person name="Salamov A."/>
            <person name="Andreopoulos B."/>
            <person name="Baker S."/>
            <person name="Barry K."/>
            <person name="Bills G."/>
            <person name="Bluhm B."/>
            <person name="Cannon C."/>
            <person name="Castanera R."/>
            <person name="Culley D."/>
            <person name="Daum C."/>
            <person name="Ezra D."/>
            <person name="Gonzalez J."/>
            <person name="Henrissat B."/>
            <person name="Kuo A."/>
            <person name="Liang C."/>
            <person name="Lipzen A."/>
            <person name="Lutzoni F."/>
            <person name="Magnuson J."/>
            <person name="Mondo S."/>
            <person name="Nolan M."/>
            <person name="Ohm R."/>
            <person name="Pangilinan J."/>
            <person name="Park H.-J."/>
            <person name="Ramirez L."/>
            <person name="Alfaro M."/>
            <person name="Sun H."/>
            <person name="Tritt A."/>
            <person name="Yoshinaga Y."/>
            <person name="Zwiers L.-H."/>
            <person name="Turgeon B."/>
            <person name="Goodwin S."/>
            <person name="Spatafora J."/>
            <person name="Crous P."/>
            <person name="Grigoriev I."/>
        </authorList>
    </citation>
    <scope>NUCLEOTIDE SEQUENCE</scope>
    <source>
        <strain evidence="2">CBS 262.69</strain>
    </source>
</reference>
<gene>
    <name evidence="2" type="ORF">EJ06DRAFT_431533</name>
</gene>
<evidence type="ECO:0000313" key="2">
    <source>
        <dbReference type="EMBL" id="KAF2400462.1"/>
    </source>
</evidence>
<proteinExistence type="predicted"/>
<dbReference type="Proteomes" id="UP000799640">
    <property type="component" value="Unassembled WGS sequence"/>
</dbReference>
<dbReference type="AlphaFoldDB" id="A0A6G1HWS6"/>
<keyword evidence="3" id="KW-1185">Reference proteome</keyword>
<sequence>MMRSALTGKISHYCHLVSVVRCTSQPNHRANSPMRRSHPTPLGPQSPAVAAAQHRATFNLTSILSPDSCSTAACQPPNPHGKHRSRSLRAHVAPPLTLKWLSTLICGYLSTWGARTYSAWRHAVDEMCEIPIVALAPHISFTVATTRQFPSIAHR</sequence>
<evidence type="ECO:0000313" key="3">
    <source>
        <dbReference type="Proteomes" id="UP000799640"/>
    </source>
</evidence>
<feature type="region of interest" description="Disordered" evidence="1">
    <location>
        <begin position="26"/>
        <end position="47"/>
    </location>
</feature>